<dbReference type="Pfam" id="PF00664">
    <property type="entry name" value="ABC_membrane"/>
    <property type="match status" value="2"/>
</dbReference>
<feature type="domain" description="ABC transmembrane type-1" evidence="10">
    <location>
        <begin position="1"/>
        <end position="277"/>
    </location>
</feature>
<feature type="domain" description="ABC transporter" evidence="9">
    <location>
        <begin position="963"/>
        <end position="1208"/>
    </location>
</feature>
<keyword evidence="7 8" id="KW-0472">Membrane</keyword>
<keyword evidence="3 8" id="KW-0812">Transmembrane</keyword>
<feature type="transmembrane region" description="Helical" evidence="8">
    <location>
        <begin position="758"/>
        <end position="776"/>
    </location>
</feature>
<dbReference type="AlphaFoldDB" id="A0A6A6UPT6"/>
<feature type="transmembrane region" description="Helical" evidence="8">
    <location>
        <begin position="635"/>
        <end position="659"/>
    </location>
</feature>
<feature type="domain" description="ABC transporter" evidence="9">
    <location>
        <begin position="323"/>
        <end position="568"/>
    </location>
</feature>
<protein>
    <submittedName>
        <fullName evidence="11">P-loop containing nucleoside triphosphate hydrolase protein</fullName>
    </submittedName>
</protein>
<evidence type="ECO:0000256" key="6">
    <source>
        <dbReference type="ARBA" id="ARBA00022989"/>
    </source>
</evidence>
<dbReference type="CDD" id="cd18577">
    <property type="entry name" value="ABC_6TM_Pgp_ABCB1_D1_like"/>
    <property type="match status" value="1"/>
</dbReference>
<feature type="domain" description="ABC transmembrane type-1" evidence="10">
    <location>
        <begin position="639"/>
        <end position="926"/>
    </location>
</feature>
<dbReference type="Proteomes" id="UP000799302">
    <property type="component" value="Unassembled WGS sequence"/>
</dbReference>
<dbReference type="FunFam" id="3.40.50.300:FF:000913">
    <property type="entry name" value="ABC multidrug transporter SitT"/>
    <property type="match status" value="1"/>
</dbReference>
<sequence length="1214" mass="132441">MTLIFGNTVTVFTNFAVGSIDGAELRSKINHYTLYFIYLFIARTGLTYISMLLFSVVATNITACLRKRYLSAVLHQSITFHETSLSSGEFSLALSTHSNSVRTALAEKFGMSLKCISTIVAAFVVALHSQWKLALVTSTVIPAAVVAISFTGAMDEKKETSLNNVKAAAATLAEELFSSIRTVRSLGAEGKLFAQYKGLLDQASAIAWSRLPIVGTQVGSYMFALYGAYALAFWYGMHLYARHETKSSGAVITALFSIMIGINAFSELATHLGTFMKLRSSGEELIKIINLERNVASRSFPGGGKGASSVAEEKCLDLFRRDILLENVSFHYPTRPKVQTLKDFSLTLQAGKTTALVGPSGCGKSTIVGLVLGWYRASAGEVRFGDCVMEDIPIETIRKNIGLVQQEPCLFTGTVFENVAYGLSGTSFEEVSESEKREMVIKACTTANAHEFVMRLPQGYDTAIGNRGTSLSGGQKQRLAISRAIIKNPPILILDEATSALDAQSEAVVQHALDNAQHNRTTISIAHRLTTIKSADQIVVMRNGSIIELGTHNSLLDTDEGIYRRLWEAQLIPALISHHSPDSDEDISTKLQVLEKPITERFVDTPGSDNEACNHPSIKLTTLLSTIFRAQRRYWWAYLLLLVGSIIGGALFPLQAYLYAKLVTTFQLTGAALVSRSNFWALMWFIVALVVAVGYFIVGGVGTGLGESIAQYYRFQYFVSLAWKPLSYFDSESNAPSAILNRLATDPENINSFAGSNLAVLVTILVSLISTITLALAVGWKLALVVIFGGLPFIFSAGVFHERMENGFEEKSAKAFEGSVGFASECVGILKTVSALNMEPLVEKRFAALLSEHCTNVARYQIVAMIWFALSESIELLCMALAFWYGGRLMSFHEYNTTQFFTVFVAIIFGSQSMGQFFAHSSDMFKGLSSARTILSQSAAPHNHTAKLPLPQLDALSSNTPLIEFRNVCFSYPTRPTIPILRNLNLKIYAGQFVALVGSSGCGKSTVLQLLERFYEVESGDILIGGVSVKNLEDSDVRKLYSLVSQEPTLYSGNVQYNTSLGVSGSLDREKLDQVLKQAQLSEFISSLPEGINTEVGARGTALSGGQKQRVAIARALAQDSAILLLDEATSALDSNSEREIQKAIINGQNGGSSEVAVKRTVIAVAHRLSTIQHSDCIFVFDQGQLVETGTHHELTEKKGVYWCLCKAQTGWIE</sequence>
<evidence type="ECO:0000256" key="1">
    <source>
        <dbReference type="ARBA" id="ARBA00004141"/>
    </source>
</evidence>
<dbReference type="SUPFAM" id="SSF52540">
    <property type="entry name" value="P-loop containing nucleoside triphosphate hydrolases"/>
    <property type="match status" value="2"/>
</dbReference>
<keyword evidence="5" id="KW-0067">ATP-binding</keyword>
<dbReference type="PANTHER" id="PTHR43394:SF1">
    <property type="entry name" value="ATP-BINDING CASSETTE SUB-FAMILY B MEMBER 10, MITOCHONDRIAL"/>
    <property type="match status" value="1"/>
</dbReference>
<comment type="subcellular location">
    <subcellularLocation>
        <location evidence="1">Membrane</location>
        <topology evidence="1">Multi-pass membrane protein</topology>
    </subcellularLocation>
</comment>
<dbReference type="OrthoDB" id="6500128at2759"/>
<feature type="transmembrane region" description="Helical" evidence="8">
    <location>
        <begin position="249"/>
        <end position="269"/>
    </location>
</feature>
<dbReference type="SUPFAM" id="SSF90123">
    <property type="entry name" value="ABC transporter transmembrane region"/>
    <property type="match status" value="2"/>
</dbReference>
<evidence type="ECO:0000256" key="5">
    <source>
        <dbReference type="ARBA" id="ARBA00022840"/>
    </source>
</evidence>
<evidence type="ECO:0000259" key="9">
    <source>
        <dbReference type="PROSITE" id="PS50893"/>
    </source>
</evidence>
<dbReference type="InterPro" id="IPR003439">
    <property type="entry name" value="ABC_transporter-like_ATP-bd"/>
</dbReference>
<dbReference type="InterPro" id="IPR011527">
    <property type="entry name" value="ABC1_TM_dom"/>
</dbReference>
<organism evidence="11 12">
    <name type="scientific">Microthyrium microscopicum</name>
    <dbReference type="NCBI Taxonomy" id="703497"/>
    <lineage>
        <taxon>Eukaryota</taxon>
        <taxon>Fungi</taxon>
        <taxon>Dikarya</taxon>
        <taxon>Ascomycota</taxon>
        <taxon>Pezizomycotina</taxon>
        <taxon>Dothideomycetes</taxon>
        <taxon>Dothideomycetes incertae sedis</taxon>
        <taxon>Microthyriales</taxon>
        <taxon>Microthyriaceae</taxon>
        <taxon>Microthyrium</taxon>
    </lineage>
</organism>
<feature type="transmembrane region" description="Helical" evidence="8">
    <location>
        <begin position="679"/>
        <end position="705"/>
    </location>
</feature>
<evidence type="ECO:0000256" key="3">
    <source>
        <dbReference type="ARBA" id="ARBA00022692"/>
    </source>
</evidence>
<dbReference type="PROSITE" id="PS50929">
    <property type="entry name" value="ABC_TM1F"/>
    <property type="match status" value="2"/>
</dbReference>
<accession>A0A6A6UPT6</accession>
<evidence type="ECO:0000256" key="8">
    <source>
        <dbReference type="SAM" id="Phobius"/>
    </source>
</evidence>
<dbReference type="GO" id="GO:0090374">
    <property type="term" value="P:oligopeptide export from mitochondrion"/>
    <property type="evidence" value="ECO:0007669"/>
    <property type="project" value="TreeGrafter"/>
</dbReference>
<comment type="similarity">
    <text evidence="2">Belongs to the ABC transporter superfamily. ABCB family. Multidrug resistance exporter (TC 3.A.1.201) subfamily.</text>
</comment>
<dbReference type="Gene3D" id="3.40.50.300">
    <property type="entry name" value="P-loop containing nucleotide triphosphate hydrolases"/>
    <property type="match status" value="2"/>
</dbReference>
<feature type="transmembrane region" description="Helical" evidence="8">
    <location>
        <begin position="862"/>
        <end position="886"/>
    </location>
</feature>
<dbReference type="EMBL" id="MU004231">
    <property type="protein sequence ID" value="KAF2673407.1"/>
    <property type="molecule type" value="Genomic_DNA"/>
</dbReference>
<dbReference type="InterPro" id="IPR036640">
    <property type="entry name" value="ABC1_TM_sf"/>
</dbReference>
<dbReference type="PROSITE" id="PS00211">
    <property type="entry name" value="ABC_TRANSPORTER_1"/>
    <property type="match status" value="2"/>
</dbReference>
<evidence type="ECO:0000256" key="4">
    <source>
        <dbReference type="ARBA" id="ARBA00022741"/>
    </source>
</evidence>
<dbReference type="PANTHER" id="PTHR43394">
    <property type="entry name" value="ATP-DEPENDENT PERMEASE MDL1, MITOCHONDRIAL"/>
    <property type="match status" value="1"/>
</dbReference>
<keyword evidence="12" id="KW-1185">Reference proteome</keyword>
<gene>
    <name evidence="11" type="ORF">BT63DRAFT_421561</name>
</gene>
<feature type="transmembrane region" description="Helical" evidence="8">
    <location>
        <begin position="218"/>
        <end position="237"/>
    </location>
</feature>
<reference evidence="11" key="1">
    <citation type="journal article" date="2020" name="Stud. Mycol.">
        <title>101 Dothideomycetes genomes: a test case for predicting lifestyles and emergence of pathogens.</title>
        <authorList>
            <person name="Haridas S."/>
            <person name="Albert R."/>
            <person name="Binder M."/>
            <person name="Bloem J."/>
            <person name="Labutti K."/>
            <person name="Salamov A."/>
            <person name="Andreopoulos B."/>
            <person name="Baker S."/>
            <person name="Barry K."/>
            <person name="Bills G."/>
            <person name="Bluhm B."/>
            <person name="Cannon C."/>
            <person name="Castanera R."/>
            <person name="Culley D."/>
            <person name="Daum C."/>
            <person name="Ezra D."/>
            <person name="Gonzalez J."/>
            <person name="Henrissat B."/>
            <person name="Kuo A."/>
            <person name="Liang C."/>
            <person name="Lipzen A."/>
            <person name="Lutzoni F."/>
            <person name="Magnuson J."/>
            <person name="Mondo S."/>
            <person name="Nolan M."/>
            <person name="Ohm R."/>
            <person name="Pangilinan J."/>
            <person name="Park H.-J."/>
            <person name="Ramirez L."/>
            <person name="Alfaro M."/>
            <person name="Sun H."/>
            <person name="Tritt A."/>
            <person name="Yoshinaga Y."/>
            <person name="Zwiers L.-H."/>
            <person name="Turgeon B."/>
            <person name="Goodwin S."/>
            <person name="Spatafora J."/>
            <person name="Crous P."/>
            <person name="Grigoriev I."/>
        </authorList>
    </citation>
    <scope>NUCLEOTIDE SEQUENCE</scope>
    <source>
        <strain evidence="11">CBS 115976</strain>
    </source>
</reference>
<keyword evidence="6 8" id="KW-1133">Transmembrane helix</keyword>
<keyword evidence="4" id="KW-0547">Nucleotide-binding</keyword>
<dbReference type="FunFam" id="3.40.50.300:FF:001797">
    <property type="entry name" value="ABC transporter, putative"/>
    <property type="match status" value="1"/>
</dbReference>
<feature type="transmembrane region" description="Helical" evidence="8">
    <location>
        <begin position="133"/>
        <end position="153"/>
    </location>
</feature>
<dbReference type="PROSITE" id="PS50893">
    <property type="entry name" value="ABC_TRANSPORTER_2"/>
    <property type="match status" value="2"/>
</dbReference>
<dbReference type="GO" id="GO:0015421">
    <property type="term" value="F:ABC-type oligopeptide transporter activity"/>
    <property type="evidence" value="ECO:0007669"/>
    <property type="project" value="TreeGrafter"/>
</dbReference>
<name>A0A6A6UPT6_9PEZI</name>
<dbReference type="InterPro" id="IPR039421">
    <property type="entry name" value="Type_1_exporter"/>
</dbReference>
<keyword evidence="11" id="KW-0378">Hydrolase</keyword>
<feature type="transmembrane region" description="Helical" evidence="8">
    <location>
        <begin position="898"/>
        <end position="919"/>
    </location>
</feature>
<evidence type="ECO:0000313" key="11">
    <source>
        <dbReference type="EMBL" id="KAF2673407.1"/>
    </source>
</evidence>
<evidence type="ECO:0000256" key="2">
    <source>
        <dbReference type="ARBA" id="ARBA00007577"/>
    </source>
</evidence>
<dbReference type="GO" id="GO:0016887">
    <property type="term" value="F:ATP hydrolysis activity"/>
    <property type="evidence" value="ECO:0007669"/>
    <property type="project" value="InterPro"/>
</dbReference>
<feature type="transmembrane region" description="Helical" evidence="8">
    <location>
        <begin position="35"/>
        <end position="58"/>
    </location>
</feature>
<dbReference type="GO" id="GO:0005524">
    <property type="term" value="F:ATP binding"/>
    <property type="evidence" value="ECO:0007669"/>
    <property type="project" value="UniProtKB-KW"/>
</dbReference>
<proteinExistence type="inferred from homology"/>
<dbReference type="InterPro" id="IPR027417">
    <property type="entry name" value="P-loop_NTPase"/>
</dbReference>
<dbReference type="InterPro" id="IPR003593">
    <property type="entry name" value="AAA+_ATPase"/>
</dbReference>
<dbReference type="Pfam" id="PF00005">
    <property type="entry name" value="ABC_tran"/>
    <property type="match status" value="2"/>
</dbReference>
<evidence type="ECO:0000313" key="12">
    <source>
        <dbReference type="Proteomes" id="UP000799302"/>
    </source>
</evidence>
<dbReference type="Gene3D" id="1.20.1560.10">
    <property type="entry name" value="ABC transporter type 1, transmembrane domain"/>
    <property type="match status" value="1"/>
</dbReference>
<dbReference type="CDD" id="cd18578">
    <property type="entry name" value="ABC_6TM_Pgp_ABCB1_D2_like"/>
    <property type="match status" value="1"/>
</dbReference>
<dbReference type="InterPro" id="IPR017871">
    <property type="entry name" value="ABC_transporter-like_CS"/>
</dbReference>
<dbReference type="GO" id="GO:0005743">
    <property type="term" value="C:mitochondrial inner membrane"/>
    <property type="evidence" value="ECO:0007669"/>
    <property type="project" value="TreeGrafter"/>
</dbReference>
<evidence type="ECO:0000256" key="7">
    <source>
        <dbReference type="ARBA" id="ARBA00023136"/>
    </source>
</evidence>
<evidence type="ECO:0000259" key="10">
    <source>
        <dbReference type="PROSITE" id="PS50929"/>
    </source>
</evidence>
<dbReference type="SMART" id="SM00382">
    <property type="entry name" value="AAA"/>
    <property type="match status" value="2"/>
</dbReference>
<feature type="transmembrane region" description="Helical" evidence="8">
    <location>
        <begin position="782"/>
        <end position="801"/>
    </location>
</feature>